<dbReference type="InterPro" id="IPR036052">
    <property type="entry name" value="TrpB-like_PALP_sf"/>
</dbReference>
<evidence type="ECO:0000313" key="11">
    <source>
        <dbReference type="Proteomes" id="UP000728032"/>
    </source>
</evidence>
<dbReference type="PANTHER" id="PTHR48078">
    <property type="entry name" value="THREONINE DEHYDRATASE, MITOCHONDRIAL-RELATED"/>
    <property type="match status" value="1"/>
</dbReference>
<keyword evidence="4" id="KW-0663">Pyridoxal phosphate</keyword>
<evidence type="ECO:0000256" key="4">
    <source>
        <dbReference type="ARBA" id="ARBA00022898"/>
    </source>
</evidence>
<keyword evidence="5" id="KW-0456">Lyase</keyword>
<proteinExistence type="inferred from homology"/>
<dbReference type="EC" id="4.3.1.17" evidence="3"/>
<dbReference type="EMBL" id="CAJPVJ010008490">
    <property type="protein sequence ID" value="CAG2171970.1"/>
    <property type="molecule type" value="Genomic_DNA"/>
</dbReference>
<comment type="cofactor">
    <cofactor evidence="1">
        <name>pyridoxal 5'-phosphate</name>
        <dbReference type="ChEBI" id="CHEBI:597326"/>
    </cofactor>
</comment>
<dbReference type="AlphaFoldDB" id="A0A7R9QQL0"/>
<evidence type="ECO:0000256" key="7">
    <source>
        <dbReference type="ARBA" id="ARBA00042605"/>
    </source>
</evidence>
<evidence type="ECO:0000256" key="1">
    <source>
        <dbReference type="ARBA" id="ARBA00001933"/>
    </source>
</evidence>
<dbReference type="GO" id="GO:0006565">
    <property type="term" value="P:L-serine catabolic process"/>
    <property type="evidence" value="ECO:0007669"/>
    <property type="project" value="TreeGrafter"/>
</dbReference>
<dbReference type="EMBL" id="OC923315">
    <property type="protein sequence ID" value="CAD7654783.1"/>
    <property type="molecule type" value="Genomic_DNA"/>
</dbReference>
<name>A0A7R9QQL0_9ACAR</name>
<dbReference type="PANTHER" id="PTHR48078:SF2">
    <property type="entry name" value="CATABOLIC L-SERINE_THREONINE DEHYDRATASE"/>
    <property type="match status" value="1"/>
</dbReference>
<dbReference type="GO" id="GO:0003941">
    <property type="term" value="F:L-serine ammonia-lyase activity"/>
    <property type="evidence" value="ECO:0007669"/>
    <property type="project" value="UniProtKB-EC"/>
</dbReference>
<gene>
    <name evidence="10" type="ORF">ONB1V03_LOCUS11428</name>
</gene>
<accession>A0A7R9QQL0</accession>
<organism evidence="10">
    <name type="scientific">Oppiella nova</name>
    <dbReference type="NCBI Taxonomy" id="334625"/>
    <lineage>
        <taxon>Eukaryota</taxon>
        <taxon>Metazoa</taxon>
        <taxon>Ecdysozoa</taxon>
        <taxon>Arthropoda</taxon>
        <taxon>Chelicerata</taxon>
        <taxon>Arachnida</taxon>
        <taxon>Acari</taxon>
        <taxon>Acariformes</taxon>
        <taxon>Sarcoptiformes</taxon>
        <taxon>Oribatida</taxon>
        <taxon>Brachypylina</taxon>
        <taxon>Oppioidea</taxon>
        <taxon>Oppiidae</taxon>
        <taxon>Oppiella</taxon>
    </lineage>
</organism>
<dbReference type="GO" id="GO:0006567">
    <property type="term" value="P:L-threonine catabolic process"/>
    <property type="evidence" value="ECO:0007669"/>
    <property type="project" value="TreeGrafter"/>
</dbReference>
<dbReference type="GO" id="GO:0009097">
    <property type="term" value="P:isoleucine biosynthetic process"/>
    <property type="evidence" value="ECO:0007669"/>
    <property type="project" value="TreeGrafter"/>
</dbReference>
<evidence type="ECO:0000313" key="10">
    <source>
        <dbReference type="EMBL" id="CAD7654783.1"/>
    </source>
</evidence>
<dbReference type="SUPFAM" id="SSF53686">
    <property type="entry name" value="Tryptophan synthase beta subunit-like PLP-dependent enzymes"/>
    <property type="match status" value="1"/>
</dbReference>
<dbReference type="Pfam" id="PF00291">
    <property type="entry name" value="PALP"/>
    <property type="match status" value="1"/>
</dbReference>
<dbReference type="InterPro" id="IPR001926">
    <property type="entry name" value="TrpB-like_PALP"/>
</dbReference>
<comment type="similarity">
    <text evidence="2">Belongs to the serine/threonine dehydratase family.</text>
</comment>
<dbReference type="Gene3D" id="3.40.50.1100">
    <property type="match status" value="2"/>
</dbReference>
<sequence>MLGLKCRVFLPNYTSEVMKEKFRKEGADTVIVGDVWNETNDRALVAVRESPNCLYVHPFDDPILWTGHSTMIDEIAEDLDAVPSMIITCCGGGGLLCGIIEGMRRHGWTSVPVLAMETRGADSLNAAVVAANGGTVRPVRIPDITSIAKSLGSLIICDQLANDCNTSAPPILSHVCDDREAAEACIKFANQHRILVEPSAGASLSALYTGLVQRLFTENSGKYSDGPVVVIICGGGAVTLDTISEWKTKFNL</sequence>
<dbReference type="OrthoDB" id="6492459at2759"/>
<evidence type="ECO:0000259" key="9">
    <source>
        <dbReference type="Pfam" id="PF00291"/>
    </source>
</evidence>
<dbReference type="Proteomes" id="UP000728032">
    <property type="component" value="Unassembled WGS sequence"/>
</dbReference>
<evidence type="ECO:0000256" key="5">
    <source>
        <dbReference type="ARBA" id="ARBA00023239"/>
    </source>
</evidence>
<evidence type="ECO:0000256" key="6">
    <source>
        <dbReference type="ARBA" id="ARBA00041766"/>
    </source>
</evidence>
<evidence type="ECO:0000256" key="2">
    <source>
        <dbReference type="ARBA" id="ARBA00010869"/>
    </source>
</evidence>
<protein>
    <recommendedName>
        <fullName evidence="3">L-serine ammonia-lyase</fullName>
        <ecNumber evidence="3">4.3.1.17</ecNumber>
    </recommendedName>
    <alternativeName>
        <fullName evidence="6">L-serine deaminase</fullName>
    </alternativeName>
    <alternativeName>
        <fullName evidence="7">L-threonine dehydratase</fullName>
    </alternativeName>
</protein>
<evidence type="ECO:0000256" key="3">
    <source>
        <dbReference type="ARBA" id="ARBA00012093"/>
    </source>
</evidence>
<dbReference type="InterPro" id="IPR050147">
    <property type="entry name" value="Ser/Thr_Dehydratase"/>
</dbReference>
<keyword evidence="11" id="KW-1185">Reference proteome</keyword>
<reference evidence="10" key="1">
    <citation type="submission" date="2020-11" db="EMBL/GenBank/DDBJ databases">
        <authorList>
            <person name="Tran Van P."/>
        </authorList>
    </citation>
    <scope>NUCLEOTIDE SEQUENCE</scope>
</reference>
<comment type="catalytic activity">
    <reaction evidence="8">
        <text>L-serine = pyruvate + NH4(+)</text>
        <dbReference type="Rhea" id="RHEA:19169"/>
        <dbReference type="ChEBI" id="CHEBI:15361"/>
        <dbReference type="ChEBI" id="CHEBI:28938"/>
        <dbReference type="ChEBI" id="CHEBI:33384"/>
        <dbReference type="EC" id="4.3.1.17"/>
    </reaction>
</comment>
<dbReference type="GO" id="GO:0004794">
    <property type="term" value="F:threonine deaminase activity"/>
    <property type="evidence" value="ECO:0007669"/>
    <property type="project" value="TreeGrafter"/>
</dbReference>
<evidence type="ECO:0000256" key="8">
    <source>
        <dbReference type="ARBA" id="ARBA00049406"/>
    </source>
</evidence>
<feature type="domain" description="Tryptophan synthase beta chain-like PALP" evidence="9">
    <location>
        <begin position="1"/>
        <end position="234"/>
    </location>
</feature>